<feature type="region of interest" description="Disordered" evidence="1">
    <location>
        <begin position="87"/>
        <end position="106"/>
    </location>
</feature>
<comment type="caution">
    <text evidence="3">The sequence shown here is derived from an EMBL/GenBank/DDBJ whole genome shotgun (WGS) entry which is preliminary data.</text>
</comment>
<reference evidence="3 4" key="1">
    <citation type="journal article" date="2010" name="J. Bacteriol.">
        <title>Genome sequence of Lentisphaera araneosa HTCC2155T, the type species of the order Lentisphaerales in the phylum Lentisphaerae.</title>
        <authorList>
            <person name="Thrash J.C."/>
            <person name="Cho J.C."/>
            <person name="Vergin K.L."/>
            <person name="Morris R.M."/>
            <person name="Giovannoni S.J."/>
        </authorList>
    </citation>
    <scope>NUCLEOTIDE SEQUENCE [LARGE SCALE GENOMIC DNA]</scope>
    <source>
        <strain evidence="3 4">HTCC2155</strain>
    </source>
</reference>
<gene>
    <name evidence="3" type="ORF">LNTAR_18580</name>
</gene>
<feature type="transmembrane region" description="Helical" evidence="2">
    <location>
        <begin position="27"/>
        <end position="48"/>
    </location>
</feature>
<protein>
    <submittedName>
        <fullName evidence="3">Uncharacterized protein</fullName>
    </submittedName>
</protein>
<feature type="compositionally biased region" description="Basic residues" evidence="1">
    <location>
        <begin position="96"/>
        <end position="106"/>
    </location>
</feature>
<evidence type="ECO:0000313" key="4">
    <source>
        <dbReference type="Proteomes" id="UP000004947"/>
    </source>
</evidence>
<proteinExistence type="predicted"/>
<keyword evidence="4" id="KW-1185">Reference proteome</keyword>
<feature type="transmembrane region" description="Helical" evidence="2">
    <location>
        <begin position="60"/>
        <end position="80"/>
    </location>
</feature>
<keyword evidence="2" id="KW-0812">Transmembrane</keyword>
<dbReference type="STRING" id="313628.LNTAR_18580"/>
<dbReference type="AlphaFoldDB" id="A6DNM2"/>
<dbReference type="Proteomes" id="UP000004947">
    <property type="component" value="Unassembled WGS sequence"/>
</dbReference>
<dbReference type="RefSeq" id="WP_007279460.1">
    <property type="nucleotide sequence ID" value="NZ_ABCK01000014.1"/>
</dbReference>
<keyword evidence="2" id="KW-0472">Membrane</keyword>
<evidence type="ECO:0000313" key="3">
    <source>
        <dbReference type="EMBL" id="EDM26681.1"/>
    </source>
</evidence>
<name>A6DNM2_9BACT</name>
<evidence type="ECO:0000256" key="1">
    <source>
        <dbReference type="SAM" id="MobiDB-lite"/>
    </source>
</evidence>
<organism evidence="3 4">
    <name type="scientific">Lentisphaera araneosa HTCC2155</name>
    <dbReference type="NCBI Taxonomy" id="313628"/>
    <lineage>
        <taxon>Bacteria</taxon>
        <taxon>Pseudomonadati</taxon>
        <taxon>Lentisphaerota</taxon>
        <taxon>Lentisphaeria</taxon>
        <taxon>Lentisphaerales</taxon>
        <taxon>Lentisphaeraceae</taxon>
        <taxon>Lentisphaera</taxon>
    </lineage>
</organism>
<evidence type="ECO:0000256" key="2">
    <source>
        <dbReference type="SAM" id="Phobius"/>
    </source>
</evidence>
<sequence>MSNIFQMHDFVTVSSSIDLLPVNPAQWAPWIILIGLTFSLFFLSSVVCKKTGLPTSKATICLLPIIGPFIFFWSLAFSAWPIHEKLPEEEEEENKKSKKNKRGRKA</sequence>
<dbReference type="EMBL" id="ABCK01000014">
    <property type="protein sequence ID" value="EDM26681.1"/>
    <property type="molecule type" value="Genomic_DNA"/>
</dbReference>
<keyword evidence="2" id="KW-1133">Transmembrane helix</keyword>
<accession>A6DNM2</accession>